<evidence type="ECO:0000313" key="2">
    <source>
        <dbReference type="Proteomes" id="UP000663844"/>
    </source>
</evidence>
<dbReference type="EMBL" id="CAJOAZ010002283">
    <property type="protein sequence ID" value="CAF3913906.1"/>
    <property type="molecule type" value="Genomic_DNA"/>
</dbReference>
<name>A0A819I6J4_9BILA</name>
<dbReference type="Proteomes" id="UP000663844">
    <property type="component" value="Unassembled WGS sequence"/>
</dbReference>
<dbReference type="AlphaFoldDB" id="A0A819I6J4"/>
<comment type="caution">
    <text evidence="1">The sequence shown here is derived from an EMBL/GenBank/DDBJ whole genome shotgun (WGS) entry which is preliminary data.</text>
</comment>
<accession>A0A819I6J4</accession>
<protein>
    <submittedName>
        <fullName evidence="1">Uncharacterized protein</fullName>
    </submittedName>
</protein>
<gene>
    <name evidence="1" type="ORF">OXD698_LOCUS24638</name>
</gene>
<evidence type="ECO:0000313" key="1">
    <source>
        <dbReference type="EMBL" id="CAF3913906.1"/>
    </source>
</evidence>
<reference evidence="1" key="1">
    <citation type="submission" date="2021-02" db="EMBL/GenBank/DDBJ databases">
        <authorList>
            <person name="Nowell W R."/>
        </authorList>
    </citation>
    <scope>NUCLEOTIDE SEQUENCE</scope>
</reference>
<organism evidence="1 2">
    <name type="scientific">Adineta steineri</name>
    <dbReference type="NCBI Taxonomy" id="433720"/>
    <lineage>
        <taxon>Eukaryota</taxon>
        <taxon>Metazoa</taxon>
        <taxon>Spiralia</taxon>
        <taxon>Gnathifera</taxon>
        <taxon>Rotifera</taxon>
        <taxon>Eurotatoria</taxon>
        <taxon>Bdelloidea</taxon>
        <taxon>Adinetida</taxon>
        <taxon>Adinetidae</taxon>
        <taxon>Adineta</taxon>
    </lineage>
</organism>
<sequence length="101" mass="11820">MKDRIHMQLISDNYRQIPSVAFQRRQSVPVNSSLRLVQVLKLPRQCHHQSLKIQDNRQIQKFDAKPTNVIHRIIPPTNNIHSTNRKSTDVNDILQSVKSFI</sequence>
<proteinExistence type="predicted"/>